<keyword evidence="3" id="KW-0472">Membrane</keyword>
<sequence>MPPIAASSRGGGMMSLNSGMMSSSSSGGGSAFGSASAFDGDGKKTKSRNNFFNGLFSHRPRRQQQQQESQPSDGWMSLLQEDLRGMVMKLSRHAAPHDPSMIHAASFVGSVVLLCVVMFAVIWKLSSKKNPSKEQQQRPVMTPSQQQEYESLILALQEELQAKSVHETEQAIRWRHEKKILQSRMEQMVHRQHASRAFVGRDDEDEEETTADYNNISSTAALQNLHDQVRALTTLSREQAQQLDSKQHQIEKLQNVMEEMQQQLGGGTTEAETHNKNWSIVSTDDDDDDNDHQPHHEEMDGTSHDQIVQRLLSNIARQPNHVQEELELQLSKRRLSKQSHSTPLTTLEDDANHHHFDIDTDDSSDASSVGSTSDVLSDASSSDEEPIVDDKNTLANNNKLVLLQSTMPGNLQVSMHQSRLEAIFRHGLKLSTDCLEILDGCNPELHQLRSDLFRISGLHAVYPQVFLIEGGSDIQFLGDFETVLELHDSRQLPERIGLVL</sequence>
<feature type="region of interest" description="Disordered" evidence="2">
    <location>
        <begin position="279"/>
        <end position="303"/>
    </location>
</feature>
<evidence type="ECO:0000313" key="5">
    <source>
        <dbReference type="Proteomes" id="UP001153069"/>
    </source>
</evidence>
<evidence type="ECO:0000256" key="3">
    <source>
        <dbReference type="SAM" id="Phobius"/>
    </source>
</evidence>
<evidence type="ECO:0000256" key="1">
    <source>
        <dbReference type="SAM" id="Coils"/>
    </source>
</evidence>
<name>A0A9N8EG78_9STRA</name>
<feature type="coiled-coil region" evidence="1">
    <location>
        <begin position="236"/>
        <end position="270"/>
    </location>
</feature>
<dbReference type="AlphaFoldDB" id="A0A9N8EG78"/>
<feature type="compositionally biased region" description="Low complexity" evidence="2">
    <location>
        <begin position="365"/>
        <end position="380"/>
    </location>
</feature>
<dbReference type="Proteomes" id="UP001153069">
    <property type="component" value="Unassembled WGS sequence"/>
</dbReference>
<feature type="region of interest" description="Disordered" evidence="2">
    <location>
        <begin position="331"/>
        <end position="391"/>
    </location>
</feature>
<organism evidence="4 5">
    <name type="scientific">Seminavis robusta</name>
    <dbReference type="NCBI Taxonomy" id="568900"/>
    <lineage>
        <taxon>Eukaryota</taxon>
        <taxon>Sar</taxon>
        <taxon>Stramenopiles</taxon>
        <taxon>Ochrophyta</taxon>
        <taxon>Bacillariophyta</taxon>
        <taxon>Bacillariophyceae</taxon>
        <taxon>Bacillariophycidae</taxon>
        <taxon>Naviculales</taxon>
        <taxon>Naviculaceae</taxon>
        <taxon>Seminavis</taxon>
    </lineage>
</organism>
<evidence type="ECO:0000313" key="4">
    <source>
        <dbReference type="EMBL" id="CAB9520158.1"/>
    </source>
</evidence>
<reference evidence="4" key="1">
    <citation type="submission" date="2020-06" db="EMBL/GenBank/DDBJ databases">
        <authorList>
            <consortium name="Plant Systems Biology data submission"/>
        </authorList>
    </citation>
    <scope>NUCLEOTIDE SEQUENCE</scope>
    <source>
        <strain evidence="4">D6</strain>
    </source>
</reference>
<evidence type="ECO:0000256" key="2">
    <source>
        <dbReference type="SAM" id="MobiDB-lite"/>
    </source>
</evidence>
<gene>
    <name evidence="4" type="ORF">SEMRO_1078_G238790.1</name>
</gene>
<keyword evidence="3" id="KW-0812">Transmembrane</keyword>
<dbReference type="EMBL" id="CAICTM010001076">
    <property type="protein sequence ID" value="CAB9520158.1"/>
    <property type="molecule type" value="Genomic_DNA"/>
</dbReference>
<feature type="compositionally biased region" description="Low complexity" evidence="2">
    <location>
        <begin position="63"/>
        <end position="72"/>
    </location>
</feature>
<feature type="compositionally biased region" description="Basic and acidic residues" evidence="2">
    <location>
        <begin position="291"/>
        <end position="303"/>
    </location>
</feature>
<keyword evidence="3" id="KW-1133">Transmembrane helix</keyword>
<feature type="transmembrane region" description="Helical" evidence="3">
    <location>
        <begin position="101"/>
        <end position="123"/>
    </location>
</feature>
<feature type="compositionally biased region" description="Low complexity" evidence="2">
    <location>
        <begin position="14"/>
        <end position="25"/>
    </location>
</feature>
<keyword evidence="5" id="KW-1185">Reference proteome</keyword>
<feature type="region of interest" description="Disordered" evidence="2">
    <location>
        <begin position="1"/>
        <end position="74"/>
    </location>
</feature>
<dbReference type="OrthoDB" id="49680at2759"/>
<comment type="caution">
    <text evidence="4">The sequence shown here is derived from an EMBL/GenBank/DDBJ whole genome shotgun (WGS) entry which is preliminary data.</text>
</comment>
<accession>A0A9N8EG78</accession>
<keyword evidence="1" id="KW-0175">Coiled coil</keyword>
<protein>
    <submittedName>
        <fullName evidence="4">Uncharacterized protein</fullName>
    </submittedName>
</protein>
<proteinExistence type="predicted"/>